<evidence type="ECO:0000256" key="3">
    <source>
        <dbReference type="ARBA" id="ARBA00023274"/>
    </source>
</evidence>
<dbReference type="AlphaFoldDB" id="A0AAW2YQE3"/>
<reference evidence="4 5" key="1">
    <citation type="submission" date="2024-03" db="EMBL/GenBank/DDBJ databases">
        <title>The Acrasis kona genome and developmental transcriptomes reveal deep origins of eukaryotic multicellular pathways.</title>
        <authorList>
            <person name="Sheikh S."/>
            <person name="Fu C.-J."/>
            <person name="Brown M.W."/>
            <person name="Baldauf S.L."/>
        </authorList>
    </citation>
    <scope>NUCLEOTIDE SEQUENCE [LARGE SCALE GENOMIC DNA]</scope>
    <source>
        <strain evidence="4 5">ATCC MYA-3509</strain>
    </source>
</reference>
<dbReference type="PROSITE" id="PS00628">
    <property type="entry name" value="RIBOSOMAL_S19E"/>
    <property type="match status" value="1"/>
</dbReference>
<dbReference type="InterPro" id="IPR018277">
    <property type="entry name" value="Ribosomal_eS19_CS"/>
</dbReference>
<comment type="caution">
    <text evidence="4">The sequence shown here is derived from an EMBL/GenBank/DDBJ whole genome shotgun (WGS) entry which is preliminary data.</text>
</comment>
<keyword evidence="2 4" id="KW-0689">Ribosomal protein</keyword>
<dbReference type="Proteomes" id="UP001431209">
    <property type="component" value="Unassembled WGS sequence"/>
</dbReference>
<dbReference type="GO" id="GO:0003723">
    <property type="term" value="F:RNA binding"/>
    <property type="evidence" value="ECO:0007669"/>
    <property type="project" value="TreeGrafter"/>
</dbReference>
<dbReference type="GO" id="GO:0003735">
    <property type="term" value="F:structural constituent of ribosome"/>
    <property type="evidence" value="ECO:0007669"/>
    <property type="project" value="InterPro"/>
</dbReference>
<sequence length="126" mass="13919">MGKAITVKDVPAQKFVESYAAHLKKVGTVTLPAWVDIVKTGVHKEMPPQNPDWFYIRCAAIARNVYLRPATGVGGLRKRYGGRTGHQVRPEHHSIGSEAVARRALQELEKIGVLAKDAKNGYVDFL</sequence>
<comment type="similarity">
    <text evidence="1">Belongs to the eukaryotic ribosomal protein eS19 family.</text>
</comment>
<dbReference type="InterPro" id="IPR036388">
    <property type="entry name" value="WH-like_DNA-bd_sf"/>
</dbReference>
<dbReference type="GO" id="GO:0006412">
    <property type="term" value="P:translation"/>
    <property type="evidence" value="ECO:0007669"/>
    <property type="project" value="InterPro"/>
</dbReference>
<keyword evidence="5" id="KW-1185">Reference proteome</keyword>
<evidence type="ECO:0000256" key="1">
    <source>
        <dbReference type="ARBA" id="ARBA00010014"/>
    </source>
</evidence>
<dbReference type="InterPro" id="IPR036390">
    <property type="entry name" value="WH_DNA-bd_sf"/>
</dbReference>
<dbReference type="EMBL" id="JAOPGA020000529">
    <property type="protein sequence ID" value="KAL0479289.1"/>
    <property type="molecule type" value="Genomic_DNA"/>
</dbReference>
<evidence type="ECO:0000313" key="4">
    <source>
        <dbReference type="EMBL" id="KAL0479289.1"/>
    </source>
</evidence>
<dbReference type="InterPro" id="IPR001266">
    <property type="entry name" value="Ribosomal_eS19"/>
</dbReference>
<dbReference type="PANTHER" id="PTHR11710">
    <property type="entry name" value="40S RIBOSOMAL PROTEIN S19"/>
    <property type="match status" value="1"/>
</dbReference>
<gene>
    <name evidence="4" type="ORF">AKO1_008094</name>
</gene>
<name>A0AAW2YQE3_9EUKA</name>
<proteinExistence type="inferred from homology"/>
<dbReference type="PANTHER" id="PTHR11710:SF0">
    <property type="entry name" value="40S RIBOSOMAL PROTEIN S19"/>
    <property type="match status" value="1"/>
</dbReference>
<dbReference type="GO" id="GO:0022627">
    <property type="term" value="C:cytosolic small ribosomal subunit"/>
    <property type="evidence" value="ECO:0007669"/>
    <property type="project" value="TreeGrafter"/>
</dbReference>
<dbReference type="SMART" id="SM01413">
    <property type="entry name" value="Ribosomal_S19e"/>
    <property type="match status" value="1"/>
</dbReference>
<dbReference type="FunFam" id="1.10.10.10:FF:000118">
    <property type="entry name" value="40S ribosomal protein S19"/>
    <property type="match status" value="1"/>
</dbReference>
<dbReference type="SUPFAM" id="SSF46785">
    <property type="entry name" value="Winged helix' DNA-binding domain"/>
    <property type="match status" value="1"/>
</dbReference>
<protein>
    <submittedName>
        <fullName evidence="4">Ribosomal protein S19</fullName>
    </submittedName>
</protein>
<evidence type="ECO:0000256" key="2">
    <source>
        <dbReference type="ARBA" id="ARBA00022980"/>
    </source>
</evidence>
<dbReference type="GO" id="GO:0000028">
    <property type="term" value="P:ribosomal small subunit assembly"/>
    <property type="evidence" value="ECO:0007669"/>
    <property type="project" value="TreeGrafter"/>
</dbReference>
<accession>A0AAW2YQE3</accession>
<evidence type="ECO:0000313" key="5">
    <source>
        <dbReference type="Proteomes" id="UP001431209"/>
    </source>
</evidence>
<dbReference type="Gene3D" id="1.10.10.10">
    <property type="entry name" value="Winged helix-like DNA-binding domain superfamily/Winged helix DNA-binding domain"/>
    <property type="match status" value="1"/>
</dbReference>
<organism evidence="4 5">
    <name type="scientific">Acrasis kona</name>
    <dbReference type="NCBI Taxonomy" id="1008807"/>
    <lineage>
        <taxon>Eukaryota</taxon>
        <taxon>Discoba</taxon>
        <taxon>Heterolobosea</taxon>
        <taxon>Tetramitia</taxon>
        <taxon>Eutetramitia</taxon>
        <taxon>Acrasidae</taxon>
        <taxon>Acrasis</taxon>
    </lineage>
</organism>
<keyword evidence="3" id="KW-0687">Ribonucleoprotein</keyword>
<dbReference type="Pfam" id="PF01090">
    <property type="entry name" value="Ribosomal_S19e"/>
    <property type="match status" value="1"/>
</dbReference>